<comment type="caution">
    <text evidence="1">The sequence shown here is derived from an EMBL/GenBank/DDBJ whole genome shotgun (WGS) entry which is preliminary data.</text>
</comment>
<dbReference type="EMBL" id="CAJVPW010004347">
    <property type="protein sequence ID" value="CAG8539130.1"/>
    <property type="molecule type" value="Genomic_DNA"/>
</dbReference>
<dbReference type="Proteomes" id="UP000789366">
    <property type="component" value="Unassembled WGS sequence"/>
</dbReference>
<evidence type="ECO:0000313" key="1">
    <source>
        <dbReference type="EMBL" id="CAG8539130.1"/>
    </source>
</evidence>
<keyword evidence="2" id="KW-1185">Reference proteome</keyword>
<protein>
    <submittedName>
        <fullName evidence="1">662_t:CDS:1</fullName>
    </submittedName>
</protein>
<proteinExistence type="predicted"/>
<name>A0ACA9LPV1_9GLOM</name>
<organism evidence="1 2">
    <name type="scientific">Cetraspora pellucida</name>
    <dbReference type="NCBI Taxonomy" id="1433469"/>
    <lineage>
        <taxon>Eukaryota</taxon>
        <taxon>Fungi</taxon>
        <taxon>Fungi incertae sedis</taxon>
        <taxon>Mucoromycota</taxon>
        <taxon>Glomeromycotina</taxon>
        <taxon>Glomeromycetes</taxon>
        <taxon>Diversisporales</taxon>
        <taxon>Gigasporaceae</taxon>
        <taxon>Cetraspora</taxon>
    </lineage>
</organism>
<gene>
    <name evidence="1" type="ORF">SPELUC_LOCUS4722</name>
</gene>
<reference evidence="1" key="1">
    <citation type="submission" date="2021-06" db="EMBL/GenBank/DDBJ databases">
        <authorList>
            <person name="Kallberg Y."/>
            <person name="Tangrot J."/>
            <person name="Rosling A."/>
        </authorList>
    </citation>
    <scope>NUCLEOTIDE SEQUENCE</scope>
    <source>
        <strain evidence="1">28 12/20/2015</strain>
    </source>
</reference>
<sequence length="143" mass="17186">MTANNINEINLNDITDDNKINIEKYFEEACHRDINVEELFTNPFKQNPNNYIYMTMLKDEHNYDMCSEALQFEKNKAFTKEMQEDVKFYINQCYFDATLIRKVLKQKYPSHSIFSKDLYKEISKHKPSVQVNEDDTSRLYEEL</sequence>
<accession>A0ACA9LPV1</accession>
<evidence type="ECO:0000313" key="2">
    <source>
        <dbReference type="Proteomes" id="UP000789366"/>
    </source>
</evidence>